<comment type="caution">
    <text evidence="1">The sequence shown here is derived from an EMBL/GenBank/DDBJ whole genome shotgun (WGS) entry which is preliminary data.</text>
</comment>
<organism evidence="1 2">
    <name type="scientific">Gnathostoma spinigerum</name>
    <dbReference type="NCBI Taxonomy" id="75299"/>
    <lineage>
        <taxon>Eukaryota</taxon>
        <taxon>Metazoa</taxon>
        <taxon>Ecdysozoa</taxon>
        <taxon>Nematoda</taxon>
        <taxon>Chromadorea</taxon>
        <taxon>Rhabditida</taxon>
        <taxon>Spirurina</taxon>
        <taxon>Gnathostomatomorpha</taxon>
        <taxon>Gnathostomatoidea</taxon>
        <taxon>Gnathostomatidae</taxon>
        <taxon>Gnathostoma</taxon>
    </lineage>
</organism>
<accession>A0ABD6F1E0</accession>
<dbReference type="PRINTS" id="PR00081">
    <property type="entry name" value="GDHRDH"/>
</dbReference>
<reference evidence="1 2" key="1">
    <citation type="submission" date="2024-08" db="EMBL/GenBank/DDBJ databases">
        <title>Gnathostoma spinigerum genome.</title>
        <authorList>
            <person name="Gonzalez-Bertolin B."/>
            <person name="Monzon S."/>
            <person name="Zaballos A."/>
            <person name="Jimenez P."/>
            <person name="Dekumyoy P."/>
            <person name="Varona S."/>
            <person name="Cuesta I."/>
            <person name="Sumanam S."/>
            <person name="Adisakwattana P."/>
            <person name="Gasser R.B."/>
            <person name="Hernandez-Gonzalez A."/>
            <person name="Young N.D."/>
            <person name="Perteguer M.J."/>
        </authorList>
    </citation>
    <scope>NUCLEOTIDE SEQUENCE [LARGE SCALE GENOMIC DNA]</scope>
    <source>
        <strain evidence="1">AL3</strain>
        <tissue evidence="1">Liver</tissue>
    </source>
</reference>
<dbReference type="PANTHER" id="PTHR44147">
    <property type="entry name" value="DEHYDROGENASE/REDUCTASE SDR FAMILY MEMBER 1"/>
    <property type="match status" value="1"/>
</dbReference>
<dbReference type="InterPro" id="IPR002347">
    <property type="entry name" value="SDR_fam"/>
</dbReference>
<gene>
    <name evidence="1" type="ORF">AB6A40_009314</name>
</gene>
<dbReference type="AlphaFoldDB" id="A0ABD6F1E0"/>
<dbReference type="Gene3D" id="3.40.50.720">
    <property type="entry name" value="NAD(P)-binding Rossmann-like Domain"/>
    <property type="match status" value="1"/>
</dbReference>
<dbReference type="Pfam" id="PF00106">
    <property type="entry name" value="adh_short"/>
    <property type="match status" value="1"/>
</dbReference>
<proteinExistence type="predicted"/>
<evidence type="ECO:0000313" key="2">
    <source>
        <dbReference type="Proteomes" id="UP001608902"/>
    </source>
</evidence>
<dbReference type="InterPro" id="IPR036291">
    <property type="entry name" value="NAD(P)-bd_dom_sf"/>
</dbReference>
<sequence>MLAGKVALVTGASRGIGKGIAMRLGKAGATVFITGRPPKTQERGLARMLQLPTLEETAEEITHVGGKGIAIYCDHSKDDEVKEAFEHIAHDTDDRLDILVNNAYSAVTTITRLAGVKFYKTDVKIFDEVNRVGLRNHYLCSIYAARLMDKRHEGLIVTVSSGGGLRYLFNTAYGVGKSACDRLAADMAHDLYDSNIASVSLWPGPVKTELVKKTVLKEGGGANKEDQRVGRSHYKDVNSHRRSAERAADHHNIISLFDNGESVDFAGKCVVALATDPNIMKKTGHVLTTTGLAKEYGLFEDDGVTQPNDPLLKGFEDYIAVCNKIRSPGPDFH</sequence>
<dbReference type="SUPFAM" id="SSF51735">
    <property type="entry name" value="NAD(P)-binding Rossmann-fold domains"/>
    <property type="match status" value="1"/>
</dbReference>
<keyword evidence="2" id="KW-1185">Reference proteome</keyword>
<dbReference type="PANTHER" id="PTHR44147:SF2">
    <property type="entry name" value="DEHYDROGENASE_REDUCTASE SDR FAMILY MEMBER 1"/>
    <property type="match status" value="1"/>
</dbReference>
<name>A0ABD6F1E0_9BILA</name>
<dbReference type="EMBL" id="JBGFUD010009675">
    <property type="protein sequence ID" value="MFH4982605.1"/>
    <property type="molecule type" value="Genomic_DNA"/>
</dbReference>
<protein>
    <submittedName>
        <fullName evidence="1">Uncharacterized protein</fullName>
    </submittedName>
</protein>
<evidence type="ECO:0000313" key="1">
    <source>
        <dbReference type="EMBL" id="MFH4982605.1"/>
    </source>
</evidence>
<dbReference type="Proteomes" id="UP001608902">
    <property type="component" value="Unassembled WGS sequence"/>
</dbReference>